<evidence type="ECO:0008006" key="3">
    <source>
        <dbReference type="Google" id="ProtNLM"/>
    </source>
</evidence>
<sequence length="167" mass="19126">MSRSLVRSLGVERFLEWGAAGGIVVFWDNMVLELVDLENEVFSISYHFKNCEDGFIWTFTGVYGPTLRKDSECFWDELGAIKGLWNGPWCVAGDFNVILSPEERIRGGSLNLDMRRFIEVIEDLELKDLSLLGGPFNWRGGVNNQSLSMLDRFLVNEEWDCRFSGSR</sequence>
<organism evidence="1 2">
    <name type="scientific">Vitis vinifera</name>
    <name type="common">Grape</name>
    <dbReference type="NCBI Taxonomy" id="29760"/>
    <lineage>
        <taxon>Eukaryota</taxon>
        <taxon>Viridiplantae</taxon>
        <taxon>Streptophyta</taxon>
        <taxon>Embryophyta</taxon>
        <taxon>Tracheophyta</taxon>
        <taxon>Spermatophyta</taxon>
        <taxon>Magnoliopsida</taxon>
        <taxon>eudicotyledons</taxon>
        <taxon>Gunneridae</taxon>
        <taxon>Pentapetalae</taxon>
        <taxon>rosids</taxon>
        <taxon>Vitales</taxon>
        <taxon>Vitaceae</taxon>
        <taxon>Viteae</taxon>
        <taxon>Vitis</taxon>
    </lineage>
</organism>
<dbReference type="InterPro" id="IPR036691">
    <property type="entry name" value="Endo/exonu/phosph_ase_sf"/>
</dbReference>
<dbReference type="PANTHER" id="PTHR33710:SF71">
    <property type="entry name" value="ENDONUCLEASE_EXONUCLEASE_PHOSPHATASE DOMAIN-CONTAINING PROTEIN"/>
    <property type="match status" value="1"/>
</dbReference>
<dbReference type="Gene3D" id="3.60.10.10">
    <property type="entry name" value="Endonuclease/exonuclease/phosphatase"/>
    <property type="match status" value="1"/>
</dbReference>
<accession>A0A438GRL3</accession>
<dbReference type="SUPFAM" id="SSF56219">
    <property type="entry name" value="DNase I-like"/>
    <property type="match status" value="1"/>
</dbReference>
<dbReference type="EMBL" id="QGNW01000362">
    <property type="protein sequence ID" value="RVW74822.1"/>
    <property type="molecule type" value="Genomic_DNA"/>
</dbReference>
<evidence type="ECO:0000313" key="1">
    <source>
        <dbReference type="EMBL" id="RVW74822.1"/>
    </source>
</evidence>
<evidence type="ECO:0000313" key="2">
    <source>
        <dbReference type="Proteomes" id="UP000288805"/>
    </source>
</evidence>
<gene>
    <name evidence="1" type="ORF">CK203_053870</name>
</gene>
<proteinExistence type="predicted"/>
<protein>
    <recommendedName>
        <fullName evidence="3">Endonuclease/exonuclease/phosphatase domain-containing protein</fullName>
    </recommendedName>
</protein>
<dbReference type="AlphaFoldDB" id="A0A438GRL3"/>
<dbReference type="Proteomes" id="UP000288805">
    <property type="component" value="Unassembled WGS sequence"/>
</dbReference>
<reference evidence="1 2" key="1">
    <citation type="journal article" date="2018" name="PLoS Genet.">
        <title>Population sequencing reveals clonal diversity and ancestral inbreeding in the grapevine cultivar Chardonnay.</title>
        <authorList>
            <person name="Roach M.J."/>
            <person name="Johnson D.L."/>
            <person name="Bohlmann J."/>
            <person name="van Vuuren H.J."/>
            <person name="Jones S.J."/>
            <person name="Pretorius I.S."/>
            <person name="Schmidt S.A."/>
            <person name="Borneman A.R."/>
        </authorList>
    </citation>
    <scope>NUCLEOTIDE SEQUENCE [LARGE SCALE GENOMIC DNA]</scope>
    <source>
        <strain evidence="2">cv. Chardonnay</strain>
        <tissue evidence="1">Leaf</tissue>
    </source>
</reference>
<comment type="caution">
    <text evidence="1">The sequence shown here is derived from an EMBL/GenBank/DDBJ whole genome shotgun (WGS) entry which is preliminary data.</text>
</comment>
<dbReference type="PANTHER" id="PTHR33710">
    <property type="entry name" value="BNAC02G09200D PROTEIN"/>
    <property type="match status" value="1"/>
</dbReference>
<name>A0A438GRL3_VITVI</name>